<comment type="caution">
    <text evidence="1">The sequence shown here is derived from an EMBL/GenBank/DDBJ whole genome shotgun (WGS) entry which is preliminary data.</text>
</comment>
<keyword evidence="2" id="KW-1185">Reference proteome</keyword>
<organism evidence="1 2">
    <name type="scientific">Paludibacter jiangxiensis</name>
    <dbReference type="NCBI Taxonomy" id="681398"/>
    <lineage>
        <taxon>Bacteria</taxon>
        <taxon>Pseudomonadati</taxon>
        <taxon>Bacteroidota</taxon>
        <taxon>Bacteroidia</taxon>
        <taxon>Bacteroidales</taxon>
        <taxon>Paludibacteraceae</taxon>
        <taxon>Paludibacter</taxon>
    </lineage>
</organism>
<evidence type="ECO:0000313" key="2">
    <source>
        <dbReference type="Proteomes" id="UP000076586"/>
    </source>
</evidence>
<evidence type="ECO:0008006" key="3">
    <source>
        <dbReference type="Google" id="ProtNLM"/>
    </source>
</evidence>
<accession>A0A171AI27</accession>
<dbReference type="EMBL" id="BDCR01000004">
    <property type="protein sequence ID" value="GAT63771.1"/>
    <property type="molecule type" value="Genomic_DNA"/>
</dbReference>
<gene>
    <name evidence="1" type="ORF">PJIAN_4312</name>
</gene>
<dbReference type="STRING" id="681398.PJIAN_4312"/>
<reference evidence="2" key="2">
    <citation type="journal article" date="2017" name="Genome Announc.">
        <title>Draft genome sequence of Paludibacter jiangxiensis NM7(T), a propionate-producing fermentative bacterium.</title>
        <authorList>
            <person name="Qiu Y.-L."/>
            <person name="Tourlousse D.M."/>
            <person name="Matsuura N."/>
            <person name="Ohashi A."/>
            <person name="Sekiguchi Y."/>
        </authorList>
    </citation>
    <scope>NUCLEOTIDE SEQUENCE [LARGE SCALE GENOMIC DNA]</scope>
    <source>
        <strain evidence="2">NM7</strain>
    </source>
</reference>
<dbReference type="AlphaFoldDB" id="A0A171AI27"/>
<reference evidence="2" key="1">
    <citation type="submission" date="2016-04" db="EMBL/GenBank/DDBJ databases">
        <title>Draft genome sequence of Paludibacter jiangxiensis strain NM7.</title>
        <authorList>
            <person name="Qiu Y."/>
            <person name="Matsuura N."/>
            <person name="Ohashi A."/>
            <person name="Tourlousse M.D."/>
            <person name="Sekiguchi Y."/>
        </authorList>
    </citation>
    <scope>NUCLEOTIDE SEQUENCE [LARGE SCALE GENOMIC DNA]</scope>
    <source>
        <strain evidence="2">NM7</strain>
    </source>
</reference>
<name>A0A171AI27_9BACT</name>
<proteinExistence type="predicted"/>
<dbReference type="Proteomes" id="UP000076586">
    <property type="component" value="Unassembled WGS sequence"/>
</dbReference>
<evidence type="ECO:0000313" key="1">
    <source>
        <dbReference type="EMBL" id="GAT63771.1"/>
    </source>
</evidence>
<protein>
    <recommendedName>
        <fullName evidence="3">Lipocalin-like domain-containing protein</fullName>
    </recommendedName>
</protein>
<sequence length="101" mass="11749">MPNNINIVGRWIARDMADTLTFDSNTGVVYHSNASVHNEQYQYQLKGDSITLIYAGSEDYYSPPTTHLYYMNKEYLSIDFKNTKCDGFSQKVINYLRFNNN</sequence>